<sequence>MMLSLVVDETYGLLELVAYINIDNDILLAASLFGMLKKTSSDTMRIIHHYYAYCCIFSFAFCEVRLKSVS</sequence>
<protein>
    <submittedName>
        <fullName evidence="1">Uncharacterized protein</fullName>
    </submittedName>
</protein>
<evidence type="ECO:0000313" key="1">
    <source>
        <dbReference type="EMBL" id="JAD99009.1"/>
    </source>
</evidence>
<reference evidence="1" key="1">
    <citation type="submission" date="2014-09" db="EMBL/GenBank/DDBJ databases">
        <authorList>
            <person name="Magalhaes I.L.F."/>
            <person name="Oliveira U."/>
            <person name="Santos F.R."/>
            <person name="Vidigal T.H.D.A."/>
            <person name="Brescovit A.D."/>
            <person name="Santos A.J."/>
        </authorList>
    </citation>
    <scope>NUCLEOTIDE SEQUENCE</scope>
    <source>
        <tissue evidence="1">Shoot tissue taken approximately 20 cm above the soil surface</tissue>
    </source>
</reference>
<accession>A0A0A9EE15</accession>
<dbReference type="AlphaFoldDB" id="A0A0A9EE15"/>
<dbReference type="EMBL" id="GBRH01198886">
    <property type="protein sequence ID" value="JAD99009.1"/>
    <property type="molecule type" value="Transcribed_RNA"/>
</dbReference>
<reference evidence="1" key="2">
    <citation type="journal article" date="2015" name="Data Brief">
        <title>Shoot transcriptome of the giant reed, Arundo donax.</title>
        <authorList>
            <person name="Barrero R.A."/>
            <person name="Guerrero F.D."/>
            <person name="Moolhuijzen P."/>
            <person name="Goolsby J.A."/>
            <person name="Tidwell J."/>
            <person name="Bellgard S.E."/>
            <person name="Bellgard M.I."/>
        </authorList>
    </citation>
    <scope>NUCLEOTIDE SEQUENCE</scope>
    <source>
        <tissue evidence="1">Shoot tissue taken approximately 20 cm above the soil surface</tissue>
    </source>
</reference>
<name>A0A0A9EE15_ARUDO</name>
<organism evidence="1">
    <name type="scientific">Arundo donax</name>
    <name type="common">Giant reed</name>
    <name type="synonym">Donax arundinaceus</name>
    <dbReference type="NCBI Taxonomy" id="35708"/>
    <lineage>
        <taxon>Eukaryota</taxon>
        <taxon>Viridiplantae</taxon>
        <taxon>Streptophyta</taxon>
        <taxon>Embryophyta</taxon>
        <taxon>Tracheophyta</taxon>
        <taxon>Spermatophyta</taxon>
        <taxon>Magnoliopsida</taxon>
        <taxon>Liliopsida</taxon>
        <taxon>Poales</taxon>
        <taxon>Poaceae</taxon>
        <taxon>PACMAD clade</taxon>
        <taxon>Arundinoideae</taxon>
        <taxon>Arundineae</taxon>
        <taxon>Arundo</taxon>
    </lineage>
</organism>
<proteinExistence type="predicted"/>